<dbReference type="Gene3D" id="3.40.50.300">
    <property type="entry name" value="P-loop containing nucleotide triphosphate hydrolases"/>
    <property type="match status" value="1"/>
</dbReference>
<dbReference type="SMART" id="SM00382">
    <property type="entry name" value="AAA"/>
    <property type="match status" value="1"/>
</dbReference>
<evidence type="ECO:0000313" key="7">
    <source>
        <dbReference type="EMBL" id="MBM0230824.1"/>
    </source>
</evidence>
<keyword evidence="3" id="KW-0547">Nucleotide-binding</keyword>
<keyword evidence="8" id="KW-1185">Reference proteome</keyword>
<gene>
    <name evidence="7" type="ORF">JNW91_02390</name>
</gene>
<evidence type="ECO:0000259" key="6">
    <source>
        <dbReference type="PROSITE" id="PS50893"/>
    </source>
</evidence>
<dbReference type="PROSITE" id="PS00211">
    <property type="entry name" value="ABC_TRANSPORTER_1"/>
    <property type="match status" value="1"/>
</dbReference>
<proteinExistence type="inferred from homology"/>
<dbReference type="Proteomes" id="UP000601027">
    <property type="component" value="Unassembled WGS sequence"/>
</dbReference>
<evidence type="ECO:0000313" key="8">
    <source>
        <dbReference type="Proteomes" id="UP000601027"/>
    </source>
</evidence>
<organism evidence="7 8">
    <name type="scientific">Micromonospora parastrephiae</name>
    <dbReference type="NCBI Taxonomy" id="2806101"/>
    <lineage>
        <taxon>Bacteria</taxon>
        <taxon>Bacillati</taxon>
        <taxon>Actinomycetota</taxon>
        <taxon>Actinomycetes</taxon>
        <taxon>Micromonosporales</taxon>
        <taxon>Micromonosporaceae</taxon>
        <taxon>Micromonospora</taxon>
    </lineage>
</organism>
<dbReference type="GO" id="GO:0005524">
    <property type="term" value="F:ATP binding"/>
    <property type="evidence" value="ECO:0007669"/>
    <property type="project" value="UniProtKB-KW"/>
</dbReference>
<feature type="domain" description="ABC transporter" evidence="6">
    <location>
        <begin position="4"/>
        <end position="244"/>
    </location>
</feature>
<sequence>MRELRFEQVSVRFGSRRRGTVAVDGVDLVVPAGTVVGLVGESGSGKSTLARAAVGLAPLTGGRILLDGRPVREMSRAAGRPPLQMVFQDPYSALDPRMSIGDSIAEAIPRQPASTAAQRRAEVGRLLELVGLPADRAGVRPDELSGGQRQRVALARALAGRPEVIVADEITSALDVSIQGAVLNVVRELQRRMRLTMLFISHNLAVVRYVSDVVAVMYLGRIVEYGPAADVLGDPQHPYTRELLAAVPRAGAPLPQPPGESADADPPDPHQPPSGCRFHPRCPVGPQVVPGRDRCRDSEPSGAGHRNLAACHFAAAAGQARP</sequence>
<protein>
    <submittedName>
        <fullName evidence="7">ABC transporter ATP-binding protein</fullName>
    </submittedName>
</protein>
<dbReference type="InterPro" id="IPR013563">
    <property type="entry name" value="Oligopep_ABC_C"/>
</dbReference>
<name>A0ABS1XNK4_9ACTN</name>
<feature type="region of interest" description="Disordered" evidence="5">
    <location>
        <begin position="250"/>
        <end position="306"/>
    </location>
</feature>
<evidence type="ECO:0000256" key="3">
    <source>
        <dbReference type="ARBA" id="ARBA00022741"/>
    </source>
</evidence>
<dbReference type="InterPro" id="IPR017871">
    <property type="entry name" value="ABC_transporter-like_CS"/>
</dbReference>
<evidence type="ECO:0000256" key="4">
    <source>
        <dbReference type="ARBA" id="ARBA00022840"/>
    </source>
</evidence>
<reference evidence="7 8" key="1">
    <citation type="submission" date="2021-01" db="EMBL/GenBank/DDBJ databases">
        <title>Draft genome sequence of Micromonospora sp. strain STR1_7.</title>
        <authorList>
            <person name="Karlyshev A."/>
            <person name="Jawad R."/>
        </authorList>
    </citation>
    <scope>NUCLEOTIDE SEQUENCE [LARGE SCALE GENOMIC DNA]</scope>
    <source>
        <strain evidence="7 8">STR1-7</strain>
    </source>
</reference>
<evidence type="ECO:0000256" key="2">
    <source>
        <dbReference type="ARBA" id="ARBA00022448"/>
    </source>
</evidence>
<accession>A0ABS1XNK4</accession>
<dbReference type="InterPro" id="IPR003593">
    <property type="entry name" value="AAA+_ATPase"/>
</dbReference>
<keyword evidence="2" id="KW-0813">Transport</keyword>
<evidence type="ECO:0000256" key="5">
    <source>
        <dbReference type="SAM" id="MobiDB-lite"/>
    </source>
</evidence>
<dbReference type="RefSeq" id="WP_203173300.1">
    <property type="nucleotide sequence ID" value="NZ_JAEVHM010000004.1"/>
</dbReference>
<comment type="caution">
    <text evidence="7">The sequence shown here is derived from an EMBL/GenBank/DDBJ whole genome shotgun (WGS) entry which is preliminary data.</text>
</comment>
<dbReference type="InterPro" id="IPR003439">
    <property type="entry name" value="ABC_transporter-like_ATP-bd"/>
</dbReference>
<dbReference type="PANTHER" id="PTHR43776:SF7">
    <property type="entry name" value="D,D-DIPEPTIDE TRANSPORT ATP-BINDING PROTEIN DDPF-RELATED"/>
    <property type="match status" value="1"/>
</dbReference>
<dbReference type="NCBIfam" id="TIGR01727">
    <property type="entry name" value="oligo_HPY"/>
    <property type="match status" value="1"/>
</dbReference>
<dbReference type="InterPro" id="IPR027417">
    <property type="entry name" value="P-loop_NTPase"/>
</dbReference>
<dbReference type="Pfam" id="PF00005">
    <property type="entry name" value="ABC_tran"/>
    <property type="match status" value="1"/>
</dbReference>
<dbReference type="InterPro" id="IPR050319">
    <property type="entry name" value="ABC_transp_ATP-bind"/>
</dbReference>
<dbReference type="PROSITE" id="PS50893">
    <property type="entry name" value="ABC_TRANSPORTER_2"/>
    <property type="match status" value="1"/>
</dbReference>
<comment type="similarity">
    <text evidence="1">Belongs to the ABC transporter superfamily.</text>
</comment>
<dbReference type="Pfam" id="PF08352">
    <property type="entry name" value="oligo_HPY"/>
    <property type="match status" value="1"/>
</dbReference>
<keyword evidence="4 7" id="KW-0067">ATP-binding</keyword>
<dbReference type="PANTHER" id="PTHR43776">
    <property type="entry name" value="TRANSPORT ATP-BINDING PROTEIN"/>
    <property type="match status" value="1"/>
</dbReference>
<dbReference type="SUPFAM" id="SSF52540">
    <property type="entry name" value="P-loop containing nucleoside triphosphate hydrolases"/>
    <property type="match status" value="1"/>
</dbReference>
<dbReference type="CDD" id="cd03257">
    <property type="entry name" value="ABC_NikE_OppD_transporters"/>
    <property type="match status" value="1"/>
</dbReference>
<dbReference type="EMBL" id="JAEVHM010000004">
    <property type="protein sequence ID" value="MBM0230824.1"/>
    <property type="molecule type" value="Genomic_DNA"/>
</dbReference>
<evidence type="ECO:0000256" key="1">
    <source>
        <dbReference type="ARBA" id="ARBA00005417"/>
    </source>
</evidence>